<dbReference type="PANTHER" id="PTHR46732:SF5">
    <property type="entry name" value="ATP-DEPENDENT PROTEASE LA (LON) DOMAIN PROTEIN"/>
    <property type="match status" value="1"/>
</dbReference>
<dbReference type="SUPFAM" id="SSF88697">
    <property type="entry name" value="PUA domain-like"/>
    <property type="match status" value="1"/>
</dbReference>
<dbReference type="AlphaFoldDB" id="A0A1S3X5X4"/>
<dbReference type="Pfam" id="PF02190">
    <property type="entry name" value="LON_substr_bdg"/>
    <property type="match status" value="1"/>
</dbReference>
<dbReference type="Proteomes" id="UP000790787">
    <property type="component" value="Chromosome 6"/>
</dbReference>
<reference evidence="3" key="2">
    <citation type="submission" date="2025-08" db="UniProtKB">
        <authorList>
            <consortium name="RefSeq"/>
        </authorList>
    </citation>
    <scope>IDENTIFICATION</scope>
    <source>
        <tissue evidence="3">Leaf</tissue>
    </source>
</reference>
<dbReference type="PaxDb" id="4097-A0A1S3X5X4"/>
<dbReference type="InterPro" id="IPR003111">
    <property type="entry name" value="Lon_prtase_N"/>
</dbReference>
<gene>
    <name evidence="3" type="primary">LOC107761402</name>
</gene>
<sequence>MNVCLSFPHPSTFNPLLCTSKTQLLHLHSNSTTILFSFSFPFHSVHRIPQLDKKRRRFVTWASSLQLPLLPFPIDQVLVPSETKTLHLYEARYLALLEESLFKKKRFFVHFVLDPIAINDTSGEASFAARYGCLVAIEKVEKLEIGALVSIRGIGRAKILKFEQAEPYLTGAVIPLLDNIPHGETELSSKVLEIKEALRNLNSLEIKLKAPQEALLQTLTANSLKWSEKTPVPDCDNSFIPPFPELVSFAALQPVSGSSESELQKLQKKKLRAMDIRDTLERLEDSIGYVQENISLVAAKLAIQSLDSRS</sequence>
<organism evidence="2 3">
    <name type="scientific">Nicotiana tabacum</name>
    <name type="common">Common tobacco</name>
    <dbReference type="NCBI Taxonomy" id="4097"/>
    <lineage>
        <taxon>Eukaryota</taxon>
        <taxon>Viridiplantae</taxon>
        <taxon>Streptophyta</taxon>
        <taxon>Embryophyta</taxon>
        <taxon>Tracheophyta</taxon>
        <taxon>Spermatophyta</taxon>
        <taxon>Magnoliopsida</taxon>
        <taxon>eudicotyledons</taxon>
        <taxon>Gunneridae</taxon>
        <taxon>Pentapetalae</taxon>
        <taxon>asterids</taxon>
        <taxon>lamiids</taxon>
        <taxon>Solanales</taxon>
        <taxon>Solanaceae</taxon>
        <taxon>Nicotianoideae</taxon>
        <taxon>Nicotianeae</taxon>
        <taxon>Nicotiana</taxon>
    </lineage>
</organism>
<name>A0A1S3X5X4_TOBAC</name>
<dbReference type="PROSITE" id="PS51787">
    <property type="entry name" value="LON_N"/>
    <property type="match status" value="1"/>
</dbReference>
<evidence type="ECO:0000313" key="3">
    <source>
        <dbReference type="RefSeq" id="XP_016435113.1"/>
    </source>
</evidence>
<dbReference type="PANTHER" id="PTHR46732">
    <property type="entry name" value="ATP-DEPENDENT PROTEASE LA (LON) DOMAIN PROTEIN"/>
    <property type="match status" value="1"/>
</dbReference>
<protein>
    <submittedName>
        <fullName evidence="3">Uncharacterized protein LOC107761402 isoform X1</fullName>
    </submittedName>
    <submittedName>
        <fullName evidence="3">Uncharacterized protein isoform X1</fullName>
    </submittedName>
</protein>
<dbReference type="GeneID" id="107761402"/>
<keyword evidence="2" id="KW-1185">Reference proteome</keyword>
<dbReference type="OrthoDB" id="3919at2759"/>
<dbReference type="InterPro" id="IPR046336">
    <property type="entry name" value="Lon_prtase_N_sf"/>
</dbReference>
<feature type="domain" description="Lon N-terminal" evidence="1">
    <location>
        <begin position="67"/>
        <end position="294"/>
    </location>
</feature>
<dbReference type="SMART" id="SM00464">
    <property type="entry name" value="LON"/>
    <property type="match status" value="1"/>
</dbReference>
<dbReference type="InterPro" id="IPR015947">
    <property type="entry name" value="PUA-like_sf"/>
</dbReference>
<evidence type="ECO:0000313" key="2">
    <source>
        <dbReference type="Proteomes" id="UP000790787"/>
    </source>
</evidence>
<dbReference type="OMA" id="TLIYCEV"/>
<dbReference type="RefSeq" id="XP_016435113.1">
    <property type="nucleotide sequence ID" value="XM_016579627.2"/>
</dbReference>
<dbReference type="STRING" id="4097.A0A1S3X5X4"/>
<dbReference type="RefSeq" id="XP_016435113.1">
    <property type="nucleotide sequence ID" value="XM_016579627.1"/>
</dbReference>
<reference evidence="2" key="1">
    <citation type="journal article" date="2014" name="Nat. Commun.">
        <title>The tobacco genome sequence and its comparison with those of tomato and potato.</title>
        <authorList>
            <person name="Sierro N."/>
            <person name="Battey J.N."/>
            <person name="Ouadi S."/>
            <person name="Bakaher N."/>
            <person name="Bovet L."/>
            <person name="Willig A."/>
            <person name="Goepfert S."/>
            <person name="Peitsch M.C."/>
            <person name="Ivanov N.V."/>
        </authorList>
    </citation>
    <scope>NUCLEOTIDE SEQUENCE [LARGE SCALE GENOMIC DNA]</scope>
</reference>
<accession>A0A1S3X5X4</accession>
<proteinExistence type="predicted"/>
<dbReference type="KEGG" id="nta:107761402"/>
<dbReference type="Gene3D" id="2.30.130.40">
    <property type="entry name" value="LON domain-like"/>
    <property type="match status" value="1"/>
</dbReference>
<evidence type="ECO:0000259" key="1">
    <source>
        <dbReference type="PROSITE" id="PS51787"/>
    </source>
</evidence>